<dbReference type="PROSITE" id="PS50092">
    <property type="entry name" value="TSP1"/>
    <property type="match status" value="4"/>
</dbReference>
<sequence length="235" mass="26157">MPAYRRPADVVVWQEWTPCSVTCGAGWKSRFRVCDHCDHHDYENVRIQLCMDKFYCPVDGNWGAWQSWGTCSTSCDKGIRTRTRKCNYPPPAYGGDYCPGEGVQEKECSLADCPVHGAWGEWSDLSTCSETCGPGQAVRSRTCDSPRPWGGGQDCQGPDKDVQPCTVAKCPVDGGWSRWSVWADCSVTCGRGYREQVKTCYTFVQTYPYRISGEDLRQPTPSARRPALSGGNHSP</sequence>
<protein>
    <recommendedName>
        <fullName evidence="9">Spondin-like TSP1 domain-containing protein</fullName>
    </recommendedName>
</protein>
<dbReference type="EMBL" id="RQTK01000660">
    <property type="protein sequence ID" value="RUS76460.1"/>
    <property type="molecule type" value="Genomic_DNA"/>
</dbReference>
<dbReference type="PRINTS" id="PR01705">
    <property type="entry name" value="TSP1REPEAT"/>
</dbReference>
<feature type="region of interest" description="Disordered" evidence="6">
    <location>
        <begin position="214"/>
        <end position="235"/>
    </location>
</feature>
<evidence type="ECO:0000256" key="5">
    <source>
        <dbReference type="ARBA" id="ARBA00023157"/>
    </source>
</evidence>
<keyword evidence="4" id="KW-0677">Repeat</keyword>
<evidence type="ECO:0000256" key="3">
    <source>
        <dbReference type="ARBA" id="ARBA00022729"/>
    </source>
</evidence>
<keyword evidence="3" id="KW-0732">Signal</keyword>
<keyword evidence="8" id="KW-1185">Reference proteome</keyword>
<dbReference type="Pfam" id="PF00090">
    <property type="entry name" value="TSP_1"/>
    <property type="match status" value="4"/>
</dbReference>
<evidence type="ECO:0000256" key="1">
    <source>
        <dbReference type="ARBA" id="ARBA00004613"/>
    </source>
</evidence>
<comment type="caution">
    <text evidence="7">The sequence shown here is derived from an EMBL/GenBank/DDBJ whole genome shotgun (WGS) entry which is preliminary data.</text>
</comment>
<evidence type="ECO:0000256" key="2">
    <source>
        <dbReference type="ARBA" id="ARBA00022525"/>
    </source>
</evidence>
<keyword evidence="2" id="KW-0964">Secreted</keyword>
<dbReference type="InterPro" id="IPR000884">
    <property type="entry name" value="TSP1_rpt"/>
</dbReference>
<accession>A0A433T4I9</accession>
<dbReference type="PANTHER" id="PTHR22906">
    <property type="entry name" value="PROPERDIN"/>
    <property type="match status" value="1"/>
</dbReference>
<keyword evidence="5" id="KW-1015">Disulfide bond</keyword>
<dbReference type="Proteomes" id="UP000271974">
    <property type="component" value="Unassembled WGS sequence"/>
</dbReference>
<evidence type="ECO:0000313" key="8">
    <source>
        <dbReference type="Proteomes" id="UP000271974"/>
    </source>
</evidence>
<gene>
    <name evidence="7" type="ORF">EGW08_015774</name>
</gene>
<dbReference type="OrthoDB" id="6258760at2759"/>
<organism evidence="7 8">
    <name type="scientific">Elysia chlorotica</name>
    <name type="common">Eastern emerald elysia</name>
    <name type="synonym">Sea slug</name>
    <dbReference type="NCBI Taxonomy" id="188477"/>
    <lineage>
        <taxon>Eukaryota</taxon>
        <taxon>Metazoa</taxon>
        <taxon>Spiralia</taxon>
        <taxon>Lophotrochozoa</taxon>
        <taxon>Mollusca</taxon>
        <taxon>Gastropoda</taxon>
        <taxon>Heterobranchia</taxon>
        <taxon>Euthyneura</taxon>
        <taxon>Panpulmonata</taxon>
        <taxon>Sacoglossa</taxon>
        <taxon>Placobranchoidea</taxon>
        <taxon>Plakobranchidae</taxon>
        <taxon>Elysia</taxon>
    </lineage>
</organism>
<comment type="subcellular location">
    <subcellularLocation>
        <location evidence="1">Secreted</location>
    </subcellularLocation>
</comment>
<dbReference type="AlphaFoldDB" id="A0A433T4I9"/>
<dbReference type="SMART" id="SM00209">
    <property type="entry name" value="TSP1"/>
    <property type="match status" value="4"/>
</dbReference>
<dbReference type="InterPro" id="IPR036383">
    <property type="entry name" value="TSP1_rpt_sf"/>
</dbReference>
<evidence type="ECO:0000313" key="7">
    <source>
        <dbReference type="EMBL" id="RUS76460.1"/>
    </source>
</evidence>
<dbReference type="FunFam" id="2.20.100.10:FF:000007">
    <property type="entry name" value="Thrombospondin 1"/>
    <property type="match status" value="1"/>
</dbReference>
<dbReference type="PANTHER" id="PTHR22906:SF43">
    <property type="entry name" value="PROPERDIN"/>
    <property type="match status" value="1"/>
</dbReference>
<dbReference type="STRING" id="188477.A0A433T4I9"/>
<dbReference type="SUPFAM" id="SSF82895">
    <property type="entry name" value="TSP-1 type 1 repeat"/>
    <property type="match status" value="4"/>
</dbReference>
<evidence type="ECO:0008006" key="9">
    <source>
        <dbReference type="Google" id="ProtNLM"/>
    </source>
</evidence>
<name>A0A433T4I9_ELYCH</name>
<evidence type="ECO:0000256" key="6">
    <source>
        <dbReference type="SAM" id="MobiDB-lite"/>
    </source>
</evidence>
<evidence type="ECO:0000256" key="4">
    <source>
        <dbReference type="ARBA" id="ARBA00022737"/>
    </source>
</evidence>
<dbReference type="Gene3D" id="2.20.100.10">
    <property type="entry name" value="Thrombospondin type-1 (TSP1) repeat"/>
    <property type="match status" value="4"/>
</dbReference>
<proteinExistence type="predicted"/>
<dbReference type="FunFam" id="2.20.100.10:FF:000002">
    <property type="entry name" value="Unc-5 netrin receptor C"/>
    <property type="match status" value="1"/>
</dbReference>
<reference evidence="7 8" key="1">
    <citation type="submission" date="2019-01" db="EMBL/GenBank/DDBJ databases">
        <title>A draft genome assembly of the solar-powered sea slug Elysia chlorotica.</title>
        <authorList>
            <person name="Cai H."/>
            <person name="Li Q."/>
            <person name="Fang X."/>
            <person name="Li J."/>
            <person name="Curtis N.E."/>
            <person name="Altenburger A."/>
            <person name="Shibata T."/>
            <person name="Feng M."/>
            <person name="Maeda T."/>
            <person name="Schwartz J.A."/>
            <person name="Shigenobu S."/>
            <person name="Lundholm N."/>
            <person name="Nishiyama T."/>
            <person name="Yang H."/>
            <person name="Hasebe M."/>
            <person name="Li S."/>
            <person name="Pierce S.K."/>
            <person name="Wang J."/>
        </authorList>
    </citation>
    <scope>NUCLEOTIDE SEQUENCE [LARGE SCALE GENOMIC DNA]</scope>
    <source>
        <strain evidence="7">EC2010</strain>
        <tissue evidence="7">Whole organism of an adult</tissue>
    </source>
</reference>
<dbReference type="InterPro" id="IPR052065">
    <property type="entry name" value="Compl_asym_regulator"/>
</dbReference>